<dbReference type="EMBL" id="JAAAXW010000110">
    <property type="protein sequence ID" value="KAF9543577.1"/>
    <property type="molecule type" value="Genomic_DNA"/>
</dbReference>
<protein>
    <recommendedName>
        <fullName evidence="5">Translation initiation factor IF2/IF5 domain-containing protein</fullName>
    </recommendedName>
</protein>
<dbReference type="SMART" id="SM00653">
    <property type="entry name" value="eIF2B_5"/>
    <property type="match status" value="1"/>
</dbReference>
<evidence type="ECO:0000259" key="5">
    <source>
        <dbReference type="SMART" id="SM00653"/>
    </source>
</evidence>
<feature type="compositionally biased region" description="Basic and acidic residues" evidence="4">
    <location>
        <begin position="341"/>
        <end position="360"/>
    </location>
</feature>
<proteinExistence type="inferred from homology"/>
<dbReference type="GO" id="GO:0005850">
    <property type="term" value="C:eukaryotic translation initiation factor 2 complex"/>
    <property type="evidence" value="ECO:0007669"/>
    <property type="project" value="TreeGrafter"/>
</dbReference>
<feature type="domain" description="Translation initiation factor IF2/IF5" evidence="5">
    <location>
        <begin position="190"/>
        <end position="299"/>
    </location>
</feature>
<dbReference type="InterPro" id="IPR045196">
    <property type="entry name" value="IF2/IF5"/>
</dbReference>
<dbReference type="InterPro" id="IPR002735">
    <property type="entry name" value="Transl_init_fac_IF2/IF5_dom"/>
</dbReference>
<feature type="region of interest" description="Disordered" evidence="4">
    <location>
        <begin position="27"/>
        <end position="131"/>
    </location>
</feature>
<feature type="compositionally biased region" description="Acidic residues" evidence="4">
    <location>
        <begin position="725"/>
        <end position="758"/>
    </location>
</feature>
<sequence length="758" mass="83240">MSAEIEEKLESMEIQDDDLVFDLTMKKKKKKSKKTEEEPVEEAVAESQEAAPAADAAEEDPMAMFGEKKKKKKKVKVEDEAAAEGGEEAAADAGESFDFGDMKKKKKKSKKVDFSAFEDGQDQEGDDAARDPDDIFAAEDEEGAARSSSKTGAEAEEGWIGSNRDYTYTELLSRVFKILRQNNPELAGEKKRYTIVPPSVMRDGNKKTVFANVADICKRMHRQPEHVIQFLFAELGTSGSIDGSQRLVIKGRFQQKQIEAVLRRYIVEYVTCKTCKSPDTILTKENRLFFLQCEACGSTRSVSAIKSGFQAQTGKRAAQRVKAAAASSPEAEAPNTSSSSSEKHDSKKARKDPSEKQHAEDCEDPDCEGCAEGEIVLQFDTKPSAVELFQMAREEVSRGEGAGAVGSLSRMAKALFDKAIEEFEILEKAEAHIEVNDGTEVGGKVLETRVQHAACVVAVGNAVPSTEMLQEGTRMFEELVKRTNGGDGNVFVGLGIAQISQARDQRSKAMKAMMVLAEDEDEEPSEEQRDAAVLVGNAELALVNHGLESFDKGLKILKAKPESAFAQESIRAAQELEEYGVSLDLKVNHELAVKVFDRAIQHLEDAQKTNAALIDSNPDVLSIYGSCLHSKARLVDNQSQSEDNPAYAYIEKAIELLVKAEELQNEDGDAKTLEALGQAYLMSTGFIVDEDTMMERFDAATEKLSRALDLDPSNEALREQVEALQGDEDGEEFADEDDDEGGNFEGEEEEDDAEVDEE</sequence>
<dbReference type="InterPro" id="IPR011990">
    <property type="entry name" value="TPR-like_helical_dom_sf"/>
</dbReference>
<dbReference type="PANTHER" id="PTHR23001:SF3">
    <property type="entry name" value="EUKARYOTIC TRANSLATION INITIATION FACTOR 2 SUBUNIT 2"/>
    <property type="match status" value="1"/>
</dbReference>
<evidence type="ECO:0000313" key="7">
    <source>
        <dbReference type="Proteomes" id="UP000723463"/>
    </source>
</evidence>
<evidence type="ECO:0000256" key="4">
    <source>
        <dbReference type="SAM" id="MobiDB-lite"/>
    </source>
</evidence>
<comment type="similarity">
    <text evidence="1">Belongs to the eIF-2-beta/eIF-5 family.</text>
</comment>
<dbReference type="AlphaFoldDB" id="A0A9P6F5Q4"/>
<feature type="compositionally biased region" description="Low complexity" evidence="4">
    <location>
        <begin position="45"/>
        <end position="55"/>
    </location>
</feature>
<comment type="caution">
    <text evidence="6">The sequence shown here is derived from an EMBL/GenBank/DDBJ whole genome shotgun (WGS) entry which is preliminary data.</text>
</comment>
<dbReference type="PANTHER" id="PTHR23001">
    <property type="entry name" value="EUKARYOTIC TRANSLATION INITIATION FACTOR"/>
    <property type="match status" value="1"/>
</dbReference>
<name>A0A9P6F5Q4_9FUNG</name>
<dbReference type="Gene3D" id="3.30.30.170">
    <property type="match status" value="1"/>
</dbReference>
<dbReference type="Proteomes" id="UP000723463">
    <property type="component" value="Unassembled WGS sequence"/>
</dbReference>
<feature type="region of interest" description="Disordered" evidence="4">
    <location>
        <begin position="723"/>
        <end position="758"/>
    </location>
</feature>
<organism evidence="6 7">
    <name type="scientific">Mortierella hygrophila</name>
    <dbReference type="NCBI Taxonomy" id="979708"/>
    <lineage>
        <taxon>Eukaryota</taxon>
        <taxon>Fungi</taxon>
        <taxon>Fungi incertae sedis</taxon>
        <taxon>Mucoromycota</taxon>
        <taxon>Mortierellomycotina</taxon>
        <taxon>Mortierellomycetes</taxon>
        <taxon>Mortierellales</taxon>
        <taxon>Mortierellaceae</taxon>
        <taxon>Mortierella</taxon>
    </lineage>
</organism>
<feature type="region of interest" description="Disordered" evidence="4">
    <location>
        <begin position="320"/>
        <end position="365"/>
    </location>
</feature>
<dbReference type="FunFam" id="3.30.30.170:FF:000001">
    <property type="entry name" value="Eukaryotic translation initiation factor 2 subunit"/>
    <property type="match status" value="1"/>
</dbReference>
<feature type="compositionally biased region" description="Low complexity" evidence="4">
    <location>
        <begin position="320"/>
        <end position="340"/>
    </location>
</feature>
<dbReference type="SUPFAM" id="SSF100966">
    <property type="entry name" value="Translation initiation factor 2 beta, aIF2beta, N-terminal domain"/>
    <property type="match status" value="1"/>
</dbReference>
<dbReference type="SUPFAM" id="SSF48452">
    <property type="entry name" value="TPR-like"/>
    <property type="match status" value="1"/>
</dbReference>
<feature type="compositionally biased region" description="Acidic residues" evidence="4">
    <location>
        <begin position="80"/>
        <end position="90"/>
    </location>
</feature>
<dbReference type="GO" id="GO:0003729">
    <property type="term" value="F:mRNA binding"/>
    <property type="evidence" value="ECO:0007669"/>
    <property type="project" value="TreeGrafter"/>
</dbReference>
<dbReference type="GO" id="GO:0003743">
    <property type="term" value="F:translation initiation factor activity"/>
    <property type="evidence" value="ECO:0007669"/>
    <property type="project" value="UniProtKB-KW"/>
</dbReference>
<gene>
    <name evidence="6" type="ORF">EC957_000761</name>
</gene>
<evidence type="ECO:0000256" key="1">
    <source>
        <dbReference type="ARBA" id="ARBA00010397"/>
    </source>
</evidence>
<dbReference type="Gene3D" id="1.25.40.10">
    <property type="entry name" value="Tetratricopeptide repeat domain"/>
    <property type="match status" value="1"/>
</dbReference>
<dbReference type="NCBIfam" id="NF003067">
    <property type="entry name" value="PRK03988.1"/>
    <property type="match status" value="1"/>
</dbReference>
<dbReference type="InterPro" id="IPR016189">
    <property type="entry name" value="Transl_init_fac_IF2/IF5_N"/>
</dbReference>
<evidence type="ECO:0000256" key="2">
    <source>
        <dbReference type="ARBA" id="ARBA00022540"/>
    </source>
</evidence>
<dbReference type="GO" id="GO:0031369">
    <property type="term" value="F:translation initiation factor binding"/>
    <property type="evidence" value="ECO:0007669"/>
    <property type="project" value="TreeGrafter"/>
</dbReference>
<dbReference type="Pfam" id="PF01873">
    <property type="entry name" value="eIF-5_eIF-2B"/>
    <property type="match status" value="1"/>
</dbReference>
<dbReference type="SUPFAM" id="SSF75689">
    <property type="entry name" value="Zinc-binding domain of translation initiation factor 2 beta"/>
    <property type="match status" value="1"/>
</dbReference>
<keyword evidence="2" id="KW-0396">Initiation factor</keyword>
<evidence type="ECO:0000256" key="3">
    <source>
        <dbReference type="ARBA" id="ARBA00022917"/>
    </source>
</evidence>
<reference evidence="6" key="1">
    <citation type="journal article" date="2020" name="Fungal Divers.">
        <title>Resolving the Mortierellaceae phylogeny through synthesis of multi-gene phylogenetics and phylogenomics.</title>
        <authorList>
            <person name="Vandepol N."/>
            <person name="Liber J."/>
            <person name="Desiro A."/>
            <person name="Na H."/>
            <person name="Kennedy M."/>
            <person name="Barry K."/>
            <person name="Grigoriev I.V."/>
            <person name="Miller A.N."/>
            <person name="O'Donnell K."/>
            <person name="Stajich J.E."/>
            <person name="Bonito G."/>
        </authorList>
    </citation>
    <scope>NUCLEOTIDE SEQUENCE</scope>
    <source>
        <strain evidence="6">NRRL 2591</strain>
    </source>
</reference>
<dbReference type="InterPro" id="IPR016190">
    <property type="entry name" value="Transl_init_fac_IF2/IF5_Zn-bd"/>
</dbReference>
<accession>A0A9P6F5Q4</accession>
<keyword evidence="3" id="KW-0648">Protein biosynthesis</keyword>
<dbReference type="GO" id="GO:0001731">
    <property type="term" value="P:formation of translation preinitiation complex"/>
    <property type="evidence" value="ECO:0007669"/>
    <property type="project" value="TreeGrafter"/>
</dbReference>
<evidence type="ECO:0000313" key="6">
    <source>
        <dbReference type="EMBL" id="KAF9543577.1"/>
    </source>
</evidence>
<keyword evidence="7" id="KW-1185">Reference proteome</keyword>